<name>A0A7W3PF20_9MICO</name>
<sequence>MSWTEQELKQVDGTDELHVSSYARTARCARS</sequence>
<organism evidence="1 2">
    <name type="scientific">Promicromonospora sukumoe</name>
    <dbReference type="NCBI Taxonomy" id="88382"/>
    <lineage>
        <taxon>Bacteria</taxon>
        <taxon>Bacillati</taxon>
        <taxon>Actinomycetota</taxon>
        <taxon>Actinomycetes</taxon>
        <taxon>Micrococcales</taxon>
        <taxon>Promicromonosporaceae</taxon>
        <taxon>Promicromonospora</taxon>
    </lineage>
</organism>
<dbReference type="EMBL" id="JACGWV010000001">
    <property type="protein sequence ID" value="MBA8809336.1"/>
    <property type="molecule type" value="Genomic_DNA"/>
</dbReference>
<proteinExistence type="predicted"/>
<protein>
    <submittedName>
        <fullName evidence="1">Uncharacterized protein</fullName>
    </submittedName>
</protein>
<evidence type="ECO:0000313" key="2">
    <source>
        <dbReference type="Proteomes" id="UP000540568"/>
    </source>
</evidence>
<reference evidence="1 2" key="1">
    <citation type="submission" date="2020-07" db="EMBL/GenBank/DDBJ databases">
        <title>Sequencing the genomes of 1000 actinobacteria strains.</title>
        <authorList>
            <person name="Klenk H.-P."/>
        </authorList>
    </citation>
    <scope>NUCLEOTIDE SEQUENCE [LARGE SCALE GENOMIC DNA]</scope>
    <source>
        <strain evidence="1 2">DSM 44121</strain>
    </source>
</reference>
<gene>
    <name evidence="1" type="ORF">FHX71_003278</name>
</gene>
<keyword evidence="2" id="KW-1185">Reference proteome</keyword>
<dbReference type="AlphaFoldDB" id="A0A7W3PF20"/>
<dbReference type="Proteomes" id="UP000540568">
    <property type="component" value="Unassembled WGS sequence"/>
</dbReference>
<accession>A0A7W3PF20</accession>
<evidence type="ECO:0000313" key="1">
    <source>
        <dbReference type="EMBL" id="MBA8809336.1"/>
    </source>
</evidence>
<comment type="caution">
    <text evidence="1">The sequence shown here is derived from an EMBL/GenBank/DDBJ whole genome shotgun (WGS) entry which is preliminary data.</text>
</comment>